<evidence type="ECO:0000313" key="4">
    <source>
        <dbReference type="Proteomes" id="UP000509367"/>
    </source>
</evidence>
<accession>A0A6N1VDF2</accession>
<sequence length="135" mass="13935">MNRLAKIASAALVVAMPGTATAEVVYSIEEDPAFPSVVFIEYDPSTLPEIQIAPDTGSGLPIIRGGAVDGSLTSPVGGSSASGSSGSTSSSADSTSSLPAEERAASRIESLTPQDVEDIVIQREIEDRVLEQMVR</sequence>
<feature type="chain" id="PRO_5026961561" evidence="2">
    <location>
        <begin position="23"/>
        <end position="135"/>
    </location>
</feature>
<dbReference type="RefSeq" id="WP_175276809.1">
    <property type="nucleotide sequence ID" value="NZ_CP054836.1"/>
</dbReference>
<evidence type="ECO:0000313" key="3">
    <source>
        <dbReference type="EMBL" id="QKV18916.1"/>
    </source>
</evidence>
<dbReference type="EMBL" id="CP054836">
    <property type="protein sequence ID" value="QKV18916.1"/>
    <property type="molecule type" value="Genomic_DNA"/>
</dbReference>
<feature type="region of interest" description="Disordered" evidence="1">
    <location>
        <begin position="71"/>
        <end position="118"/>
    </location>
</feature>
<evidence type="ECO:0000256" key="1">
    <source>
        <dbReference type="SAM" id="MobiDB-lite"/>
    </source>
</evidence>
<reference evidence="3 4" key="1">
    <citation type="submission" date="2020-06" db="EMBL/GenBank/DDBJ databases">
        <title>Oricola thermophila sp. nov. isolated from a tidal sediments.</title>
        <authorList>
            <person name="Kwon K.K."/>
            <person name="Yang S.-H."/>
            <person name="Park M.-J."/>
        </authorList>
    </citation>
    <scope>NUCLEOTIDE SEQUENCE [LARGE SCALE GENOMIC DNA]</scope>
    <source>
        <strain evidence="3 4">MEBiC13590</strain>
    </source>
</reference>
<dbReference type="AlphaFoldDB" id="A0A6N1VDF2"/>
<gene>
    <name evidence="3" type="ORF">HTY61_10870</name>
</gene>
<protein>
    <submittedName>
        <fullName evidence="3">Uncharacterized protein</fullName>
    </submittedName>
</protein>
<feature type="signal peptide" evidence="2">
    <location>
        <begin position="1"/>
        <end position="22"/>
    </location>
</feature>
<keyword evidence="4" id="KW-1185">Reference proteome</keyword>
<dbReference type="KEGG" id="orm:HTY61_10870"/>
<feature type="compositionally biased region" description="Low complexity" evidence="1">
    <location>
        <begin position="77"/>
        <end position="97"/>
    </location>
</feature>
<dbReference type="Proteomes" id="UP000509367">
    <property type="component" value="Chromosome"/>
</dbReference>
<name>A0A6N1VDF2_9HYPH</name>
<keyword evidence="2" id="KW-0732">Signal</keyword>
<evidence type="ECO:0000256" key="2">
    <source>
        <dbReference type="SAM" id="SignalP"/>
    </source>
</evidence>
<organism evidence="3 4">
    <name type="scientific">Oricola thermophila</name>
    <dbReference type="NCBI Taxonomy" id="2742145"/>
    <lineage>
        <taxon>Bacteria</taxon>
        <taxon>Pseudomonadati</taxon>
        <taxon>Pseudomonadota</taxon>
        <taxon>Alphaproteobacteria</taxon>
        <taxon>Hyphomicrobiales</taxon>
        <taxon>Ahrensiaceae</taxon>
        <taxon>Oricola</taxon>
    </lineage>
</organism>
<proteinExistence type="predicted"/>